<gene>
    <name evidence="1" type="ORF">GGE06_005929</name>
</gene>
<evidence type="ECO:0000313" key="2">
    <source>
        <dbReference type="Proteomes" id="UP000582643"/>
    </source>
</evidence>
<accession>A0A7W7XDP8</accession>
<evidence type="ECO:0000313" key="1">
    <source>
        <dbReference type="EMBL" id="MBB4984979.1"/>
    </source>
</evidence>
<dbReference type="AlphaFoldDB" id="A0A7W7XDP8"/>
<dbReference type="RefSeq" id="WP_184932209.1">
    <property type="nucleotide sequence ID" value="NZ_JACHJY010000009.1"/>
</dbReference>
<protein>
    <submittedName>
        <fullName evidence="1">Uncharacterized protein</fullName>
    </submittedName>
</protein>
<dbReference type="EMBL" id="JACHJY010000009">
    <property type="protein sequence ID" value="MBB4984979.1"/>
    <property type="molecule type" value="Genomic_DNA"/>
</dbReference>
<keyword evidence="2" id="KW-1185">Reference proteome</keyword>
<reference evidence="1 2" key="1">
    <citation type="submission" date="2020-08" db="EMBL/GenBank/DDBJ databases">
        <title>Genomic Encyclopedia of Type Strains, Phase III (KMG-III): the genomes of soil and plant-associated and newly described type strains.</title>
        <authorList>
            <person name="Whitman W."/>
        </authorList>
    </citation>
    <scope>NUCLEOTIDE SEQUENCE [LARGE SCALE GENOMIC DNA]</scope>
    <source>
        <strain evidence="1 2">SFB5A</strain>
    </source>
</reference>
<comment type="caution">
    <text evidence="1">The sequence shown here is derived from an EMBL/GenBank/DDBJ whole genome shotgun (WGS) entry which is preliminary data.</text>
</comment>
<organism evidence="1 2">
    <name type="scientific">Streptomyces nymphaeiformis</name>
    <dbReference type="NCBI Taxonomy" id="2663842"/>
    <lineage>
        <taxon>Bacteria</taxon>
        <taxon>Bacillati</taxon>
        <taxon>Actinomycetota</taxon>
        <taxon>Actinomycetes</taxon>
        <taxon>Kitasatosporales</taxon>
        <taxon>Streptomycetaceae</taxon>
        <taxon>Streptomyces</taxon>
    </lineage>
</organism>
<name>A0A7W7XDP8_9ACTN</name>
<proteinExistence type="predicted"/>
<dbReference type="Proteomes" id="UP000582643">
    <property type="component" value="Unassembled WGS sequence"/>
</dbReference>
<sequence length="91" mass="10395">MTEASRETTTSFRFRIHIRYHDRPGWTVWGRFSSNAQRTYRDASWLLTQPDIAEVDIQCTTTVEEHLTLDELRACVASIPTRSAPAQGDPA</sequence>